<dbReference type="Gene3D" id="3.60.21.10">
    <property type="match status" value="1"/>
</dbReference>
<keyword evidence="3" id="KW-0813">Transport</keyword>
<dbReference type="NCBIfam" id="TIGR00040">
    <property type="entry name" value="yfcE"/>
    <property type="match status" value="1"/>
</dbReference>
<comment type="caution">
    <text evidence="9">The sequence shown here is derived from an EMBL/GenBank/DDBJ whole genome shotgun (WGS) entry which is preliminary data.</text>
</comment>
<dbReference type="Pfam" id="PF12850">
    <property type="entry name" value="Metallophos_2"/>
    <property type="match status" value="1"/>
</dbReference>
<comment type="similarity">
    <text evidence="1 5">Belongs to the VPS29 family.</text>
</comment>
<dbReference type="InterPro" id="IPR000979">
    <property type="entry name" value="Phosphodiesterase_MJ0936/Vps29"/>
</dbReference>
<dbReference type="Proteomes" id="UP001291926">
    <property type="component" value="Unassembled WGS sequence"/>
</dbReference>
<keyword evidence="10" id="KW-1185">Reference proteome</keyword>
<organism evidence="9 10">
    <name type="scientific">Penstemon davidsonii</name>
    <dbReference type="NCBI Taxonomy" id="160366"/>
    <lineage>
        <taxon>Eukaryota</taxon>
        <taxon>Viridiplantae</taxon>
        <taxon>Streptophyta</taxon>
        <taxon>Embryophyta</taxon>
        <taxon>Tracheophyta</taxon>
        <taxon>Spermatophyta</taxon>
        <taxon>Magnoliopsida</taxon>
        <taxon>eudicotyledons</taxon>
        <taxon>Gunneridae</taxon>
        <taxon>Pentapetalae</taxon>
        <taxon>asterids</taxon>
        <taxon>lamiids</taxon>
        <taxon>Lamiales</taxon>
        <taxon>Plantaginaceae</taxon>
        <taxon>Cheloneae</taxon>
        <taxon>Penstemon</taxon>
    </lineage>
</organism>
<dbReference type="Pfam" id="PF23156">
    <property type="entry name" value="DUF7054"/>
    <property type="match status" value="1"/>
</dbReference>
<dbReference type="InterPro" id="IPR028661">
    <property type="entry name" value="Vps29"/>
</dbReference>
<dbReference type="EMBL" id="JAYDYQ010002534">
    <property type="protein sequence ID" value="KAK4482682.1"/>
    <property type="molecule type" value="Genomic_DNA"/>
</dbReference>
<evidence type="ECO:0000256" key="2">
    <source>
        <dbReference type="ARBA" id="ARBA00017767"/>
    </source>
</evidence>
<feature type="domain" description="Calcineurin-like phosphoesterase" evidence="7">
    <location>
        <begin position="192"/>
        <end position="345"/>
    </location>
</feature>
<evidence type="ECO:0000256" key="5">
    <source>
        <dbReference type="RuleBase" id="RU362040"/>
    </source>
</evidence>
<evidence type="ECO:0000259" key="7">
    <source>
        <dbReference type="Pfam" id="PF12850"/>
    </source>
</evidence>
<evidence type="ECO:0000256" key="1">
    <source>
        <dbReference type="ARBA" id="ARBA00005945"/>
    </source>
</evidence>
<feature type="compositionally biased region" description="Basic and acidic residues" evidence="6">
    <location>
        <begin position="10"/>
        <end position="22"/>
    </location>
</feature>
<sequence length="379" mass="41690">MPSPKINRKAGQEKNKKGKLSEKASSFHGRGDKIVADMLPRPRTVPDLLAGRRSSGIAAEEAVAQGRTPPKLTKLLINVTIQRSPGAVQVLISPEATVKELIVAALRQYAKEARRPVLPLSSNRSFDLHYSQFSLESLDMDEKIVALGSRNFFLCPNAMAVENDGAVTTSSSSCSKEANNDTKKGSSWMVLVLALGDLHIPHRAPDLPAKFKSMLVPGKIQHIICTGNICIKEIHDYLKTLCPDLHITRGEYDEDPRYPETKTLTIGQFKIGVCHGHQVIPWGDLDSLAMLQRQLDVDILVTGHTHQFTAYKHEAGVVINPGSATGAFSSMTYDVNPSFVLMDIDALRVVVYVYELIDGEVKVDKIDFKKTTTPTNLTH</sequence>
<dbReference type="CDD" id="cd07394">
    <property type="entry name" value="MPP_Vps29"/>
    <property type="match status" value="1"/>
</dbReference>
<evidence type="ECO:0000256" key="6">
    <source>
        <dbReference type="SAM" id="MobiDB-lite"/>
    </source>
</evidence>
<dbReference type="SUPFAM" id="SSF56300">
    <property type="entry name" value="Metallo-dependent phosphatases"/>
    <property type="match status" value="1"/>
</dbReference>
<gene>
    <name evidence="9" type="ORF">RD792_009848</name>
</gene>
<feature type="domain" description="DUF7054" evidence="8">
    <location>
        <begin position="71"/>
        <end position="155"/>
    </location>
</feature>
<evidence type="ECO:0000313" key="9">
    <source>
        <dbReference type="EMBL" id="KAK4482682.1"/>
    </source>
</evidence>
<dbReference type="InterPro" id="IPR055482">
    <property type="entry name" value="DUF7054"/>
</dbReference>
<evidence type="ECO:0000313" key="10">
    <source>
        <dbReference type="Proteomes" id="UP001291926"/>
    </source>
</evidence>
<name>A0ABR0D076_9LAMI</name>
<evidence type="ECO:0000256" key="4">
    <source>
        <dbReference type="ARBA" id="ARBA00022927"/>
    </source>
</evidence>
<feature type="region of interest" description="Disordered" evidence="6">
    <location>
        <begin position="1"/>
        <end position="27"/>
    </location>
</feature>
<proteinExistence type="inferred from homology"/>
<dbReference type="PANTHER" id="PTHR11124">
    <property type="entry name" value="VACUOLAR SORTING PROTEIN VPS29"/>
    <property type="match status" value="1"/>
</dbReference>
<keyword evidence="4" id="KW-0653">Protein transport</keyword>
<dbReference type="InterPro" id="IPR029052">
    <property type="entry name" value="Metallo-depent_PP-like"/>
</dbReference>
<reference evidence="9 10" key="1">
    <citation type="journal article" date="2023" name="bioRxiv">
        <title>Genome report: Whole genome sequence and annotation of Penstemon davidsonii.</title>
        <authorList>
            <person name="Ostevik K.L."/>
            <person name="Alabady M."/>
            <person name="Zhang M."/>
            <person name="Rausher M.D."/>
        </authorList>
    </citation>
    <scope>NUCLEOTIDE SEQUENCE [LARGE SCALE GENOMIC DNA]</scope>
    <source>
        <strain evidence="9">DNT005</strain>
        <tissue evidence="9">Whole leaf</tissue>
    </source>
</reference>
<dbReference type="InterPro" id="IPR024654">
    <property type="entry name" value="Calcineurin-like_PHP_lpxH"/>
</dbReference>
<accession>A0ABR0D076</accession>
<protein>
    <recommendedName>
        <fullName evidence="2 5">Vacuolar protein sorting-associated protein 29</fullName>
    </recommendedName>
</protein>
<evidence type="ECO:0000259" key="8">
    <source>
        <dbReference type="Pfam" id="PF23156"/>
    </source>
</evidence>
<evidence type="ECO:0000256" key="3">
    <source>
        <dbReference type="ARBA" id="ARBA00022448"/>
    </source>
</evidence>